<dbReference type="Pfam" id="PF13599">
    <property type="entry name" value="Pentapeptide_4"/>
    <property type="match status" value="1"/>
</dbReference>
<dbReference type="OrthoDB" id="9798656at2"/>
<sequence length="218" mass="25417">MKRNHPILIKDKLEDKTCFPEYLSNNTLDNLQFLYVTKEDTTQINRLIIDKNHWQKTTFSNQQCEAIEISDTIFDSCDFSNTEWIDSSFHRVLFKNCRLTGVNFADSYLSHCEFKQCTMPYTSFNFAKIRYTGWLSSDLSLSEFSDLDWKHCEFNDCHLEKSTWLNTTFSGLNLSSCHFEQLYFSPDKIQGLIVNMDQMISIGLALGMVIDEPLDSSK</sequence>
<protein>
    <recommendedName>
        <fullName evidence="3">Quinolone resistance protein</fullName>
    </recommendedName>
</protein>
<reference evidence="1 2" key="1">
    <citation type="submission" date="2016-09" db="EMBL/GenBank/DDBJ databases">
        <title>Vagococcus teuberi sp. nov., isolated from the Malian artisanal sour milk fene.</title>
        <authorList>
            <person name="Wullschleger S."/>
            <person name="Seifert C."/>
            <person name="Baumgartner S."/>
            <person name="Lacroix C."/>
            <person name="Bonfoh B."/>
            <person name="Stevens M.J."/>
            <person name="Meile L."/>
        </authorList>
    </citation>
    <scope>NUCLEOTIDE SEQUENCE [LARGE SCALE GENOMIC DNA]</scope>
    <source>
        <strain evidence="1 2">DSM 21459</strain>
    </source>
</reference>
<evidence type="ECO:0008006" key="3">
    <source>
        <dbReference type="Google" id="ProtNLM"/>
    </source>
</evidence>
<dbReference type="PANTHER" id="PTHR42999:SF1">
    <property type="entry name" value="PENTAPEPTIDE REPEAT-CONTAINING PROTEIN"/>
    <property type="match status" value="1"/>
</dbReference>
<accession>A0A1J0A4F7</accession>
<dbReference type="KEGG" id="vte:BHY08_02560"/>
<organism evidence="1 2">
    <name type="scientific">Vagococcus teuberi</name>
    <dbReference type="NCBI Taxonomy" id="519472"/>
    <lineage>
        <taxon>Bacteria</taxon>
        <taxon>Bacillati</taxon>
        <taxon>Bacillota</taxon>
        <taxon>Bacilli</taxon>
        <taxon>Lactobacillales</taxon>
        <taxon>Enterococcaceae</taxon>
        <taxon>Vagococcus</taxon>
    </lineage>
</organism>
<proteinExistence type="predicted"/>
<keyword evidence="2" id="KW-1185">Reference proteome</keyword>
<dbReference type="AlphaFoldDB" id="A0A1J0A4F7"/>
<dbReference type="STRING" id="519472.BHY08_02560"/>
<dbReference type="Proteomes" id="UP000191200">
    <property type="component" value="Chromosome"/>
</dbReference>
<evidence type="ECO:0000313" key="2">
    <source>
        <dbReference type="Proteomes" id="UP000191200"/>
    </source>
</evidence>
<evidence type="ECO:0000313" key="1">
    <source>
        <dbReference type="EMBL" id="APB30806.1"/>
    </source>
</evidence>
<dbReference type="RefSeq" id="WP_071456382.1">
    <property type="nucleotide sequence ID" value="NZ_CP017267.1"/>
</dbReference>
<dbReference type="PANTHER" id="PTHR42999">
    <property type="entry name" value="ANTIBIOTIC RESISTANCE PROTEIN MCBG"/>
    <property type="match status" value="1"/>
</dbReference>
<dbReference type="Gene3D" id="2.160.20.80">
    <property type="entry name" value="E3 ubiquitin-protein ligase SopA"/>
    <property type="match status" value="1"/>
</dbReference>
<dbReference type="EMBL" id="CP017267">
    <property type="protein sequence ID" value="APB30806.1"/>
    <property type="molecule type" value="Genomic_DNA"/>
</dbReference>
<gene>
    <name evidence="1" type="ORF">BHY08_02560</name>
</gene>
<dbReference type="InterPro" id="IPR001646">
    <property type="entry name" value="5peptide_repeat"/>
</dbReference>
<name>A0A1J0A4F7_9ENTE</name>
<dbReference type="SUPFAM" id="SSF141571">
    <property type="entry name" value="Pentapeptide repeat-like"/>
    <property type="match status" value="1"/>
</dbReference>
<dbReference type="InterPro" id="IPR052949">
    <property type="entry name" value="PA_immunity-related"/>
</dbReference>